<evidence type="ECO:0000256" key="1">
    <source>
        <dbReference type="SAM" id="Phobius"/>
    </source>
</evidence>
<keyword evidence="1" id="KW-1133">Transmembrane helix</keyword>
<evidence type="ECO:0000313" key="2">
    <source>
        <dbReference type="EMBL" id="BBM82745.1"/>
    </source>
</evidence>
<gene>
    <name evidence="2" type="ORF">UABAM_01088</name>
</gene>
<protein>
    <submittedName>
        <fullName evidence="2">Uncharacterized protein</fullName>
    </submittedName>
</protein>
<keyword evidence="3" id="KW-1185">Reference proteome</keyword>
<keyword evidence="1" id="KW-0472">Membrane</keyword>
<keyword evidence="1" id="KW-0812">Transmembrane</keyword>
<sequence>MDFFLEKLMDNKAYFFAMICIICICVGVILNQQSANNNSSTGGNGTITSLGSEEFNVQDHLVPGKYTIFKFGAQW</sequence>
<reference evidence="2 3" key="1">
    <citation type="submission" date="2019-08" db="EMBL/GenBank/DDBJ databases">
        <title>Complete genome sequence of Candidatus Uab amorphum.</title>
        <authorList>
            <person name="Shiratori T."/>
            <person name="Suzuki S."/>
            <person name="Kakizawa Y."/>
            <person name="Ishida K."/>
        </authorList>
    </citation>
    <scope>NUCLEOTIDE SEQUENCE [LARGE SCALE GENOMIC DNA]</scope>
    <source>
        <strain evidence="2 3">SRT547</strain>
    </source>
</reference>
<feature type="transmembrane region" description="Helical" evidence="1">
    <location>
        <begin position="12"/>
        <end position="30"/>
    </location>
</feature>
<organism evidence="2 3">
    <name type="scientific">Uabimicrobium amorphum</name>
    <dbReference type="NCBI Taxonomy" id="2596890"/>
    <lineage>
        <taxon>Bacteria</taxon>
        <taxon>Pseudomonadati</taxon>
        <taxon>Planctomycetota</taxon>
        <taxon>Candidatus Uabimicrobiia</taxon>
        <taxon>Candidatus Uabimicrobiales</taxon>
        <taxon>Candidatus Uabimicrobiaceae</taxon>
        <taxon>Candidatus Uabimicrobium</taxon>
    </lineage>
</organism>
<dbReference type="AlphaFoldDB" id="A0A5S9F1K2"/>
<dbReference type="Proteomes" id="UP000326354">
    <property type="component" value="Chromosome"/>
</dbReference>
<name>A0A5S9F1K2_UABAM</name>
<proteinExistence type="predicted"/>
<evidence type="ECO:0000313" key="3">
    <source>
        <dbReference type="Proteomes" id="UP000326354"/>
    </source>
</evidence>
<dbReference type="KEGG" id="uam:UABAM_01088"/>
<dbReference type="EMBL" id="AP019860">
    <property type="protein sequence ID" value="BBM82745.1"/>
    <property type="molecule type" value="Genomic_DNA"/>
</dbReference>
<accession>A0A5S9F1K2</accession>